<accession>A0A0F9F0F7</accession>
<evidence type="ECO:0000313" key="2">
    <source>
        <dbReference type="EMBL" id="KKL71946.1"/>
    </source>
</evidence>
<gene>
    <name evidence="2" type="ORF">LCGC14_2089850</name>
</gene>
<evidence type="ECO:0000256" key="1">
    <source>
        <dbReference type="SAM" id="Phobius"/>
    </source>
</evidence>
<organism evidence="2">
    <name type="scientific">marine sediment metagenome</name>
    <dbReference type="NCBI Taxonomy" id="412755"/>
    <lineage>
        <taxon>unclassified sequences</taxon>
        <taxon>metagenomes</taxon>
        <taxon>ecological metagenomes</taxon>
    </lineage>
</organism>
<feature type="transmembrane region" description="Helical" evidence="1">
    <location>
        <begin position="60"/>
        <end position="78"/>
    </location>
</feature>
<keyword evidence="1" id="KW-0472">Membrane</keyword>
<keyword evidence="1" id="KW-1133">Transmembrane helix</keyword>
<dbReference type="AlphaFoldDB" id="A0A0F9F0F7"/>
<proteinExistence type="predicted"/>
<feature type="transmembrane region" description="Helical" evidence="1">
    <location>
        <begin position="90"/>
        <end position="114"/>
    </location>
</feature>
<name>A0A0F9F0F7_9ZZZZ</name>
<keyword evidence="1" id="KW-0812">Transmembrane</keyword>
<comment type="caution">
    <text evidence="2">The sequence shown here is derived from an EMBL/GenBank/DDBJ whole genome shotgun (WGS) entry which is preliminary data.</text>
</comment>
<protein>
    <submittedName>
        <fullName evidence="2">Uncharacterized protein</fullName>
    </submittedName>
</protein>
<dbReference type="EMBL" id="LAZR01025428">
    <property type="protein sequence ID" value="KKL71946.1"/>
    <property type="molecule type" value="Genomic_DNA"/>
</dbReference>
<reference evidence="2" key="1">
    <citation type="journal article" date="2015" name="Nature">
        <title>Complex archaea that bridge the gap between prokaryotes and eukaryotes.</title>
        <authorList>
            <person name="Spang A."/>
            <person name="Saw J.H."/>
            <person name="Jorgensen S.L."/>
            <person name="Zaremba-Niedzwiedzka K."/>
            <person name="Martijn J."/>
            <person name="Lind A.E."/>
            <person name="van Eijk R."/>
            <person name="Schleper C."/>
            <person name="Guy L."/>
            <person name="Ettema T.J."/>
        </authorList>
    </citation>
    <scope>NUCLEOTIDE SEQUENCE</scope>
</reference>
<sequence length="118" mass="13405">MPSDPIRDVWNRVRGLGRRVEEEIYEFTEEEEHEEPRGRNTLMVLMNGFFTIWKASQGTIAERTFGMLGFAGLLWLIVGDRGLGVRRSSLRVVAVTFAALWFVPGMIASAWMVIVNMG</sequence>